<keyword evidence="1" id="KW-0812">Transmembrane</keyword>
<keyword evidence="1" id="KW-1133">Transmembrane helix</keyword>
<proteinExistence type="predicted"/>
<dbReference type="InterPro" id="IPR009663">
    <property type="entry name" value="PAP_PilO"/>
</dbReference>
<dbReference type="EMBL" id="DAAFYI010000099">
    <property type="protein sequence ID" value="HAB2011296.1"/>
    <property type="molecule type" value="Genomic_DNA"/>
</dbReference>
<dbReference type="AlphaFoldDB" id="A0A6X8KXJ9"/>
<dbReference type="EMBL" id="DAAGNR010000002">
    <property type="protein sequence ID" value="HAB3819022.1"/>
    <property type="molecule type" value="Genomic_DNA"/>
</dbReference>
<evidence type="ECO:0000313" key="3">
    <source>
        <dbReference type="EMBL" id="HAB2011296.1"/>
    </source>
</evidence>
<accession>A0A6X8KXJ9</accession>
<reference evidence="3" key="1">
    <citation type="journal article" date="2018" name="Genome Biol.">
        <title>SKESA: strategic k-mer extension for scrupulous assemblies.</title>
        <authorList>
            <person name="Souvorov A."/>
            <person name="Agarwala R."/>
            <person name="Lipman D.J."/>
        </authorList>
    </citation>
    <scope>NUCLEOTIDE SEQUENCE</scope>
    <source>
        <strain evidence="3">Salmonella enterica</strain>
    </source>
</reference>
<feature type="transmembrane region" description="Helical" evidence="1">
    <location>
        <begin position="81"/>
        <end position="100"/>
    </location>
</feature>
<evidence type="ECO:0000313" key="5">
    <source>
        <dbReference type="EMBL" id="HAB4034192.1"/>
    </source>
</evidence>
<keyword evidence="1" id="KW-0472">Membrane</keyword>
<evidence type="ECO:0000313" key="4">
    <source>
        <dbReference type="EMBL" id="HAB3819022.1"/>
    </source>
</evidence>
<evidence type="ECO:0000313" key="7">
    <source>
        <dbReference type="EMBL" id="HAB6336297.1"/>
    </source>
</evidence>
<dbReference type="EMBL" id="DAAGPO010000029">
    <property type="protein sequence ID" value="HAB4034192.1"/>
    <property type="molecule type" value="Genomic_DNA"/>
</dbReference>
<protein>
    <submittedName>
        <fullName evidence="3">Type 4b pilus protein PilO2</fullName>
    </submittedName>
</protein>
<evidence type="ECO:0000313" key="6">
    <source>
        <dbReference type="EMBL" id="HAB4681198.1"/>
    </source>
</evidence>
<gene>
    <name evidence="3" type="primary">pilO2</name>
    <name evidence="3" type="ORF">GB037_21010</name>
    <name evidence="7" type="ORF">GB614_18570</name>
    <name evidence="4" type="ORF">GBV61_07170</name>
    <name evidence="2" type="ORF">GBX92_05695</name>
    <name evidence="5" type="ORF">GBY45_23955</name>
    <name evidence="6" type="ORF">GBZ53_23970</name>
</gene>
<dbReference type="EMBL" id="DAAFVE010000002">
    <property type="protein sequence ID" value="HAB1649577.1"/>
    <property type="molecule type" value="Genomic_DNA"/>
</dbReference>
<sequence length="438" mass="48004">MMKRLKPVLFRPTSRRERTPGYLLADGKTGWVAGIRWVQGGVATGLTRYRQADSFCIAAGKGTGQVSGLVSPQDVRRGMTLYSLAMAFLLAIGGSSYGIYRLDGDRWVFLATVRGRLSVMGDITGSLNDVLMARNQFLEFNEPDDAGWHCAAEPEQAVSWQALVRDLPRVHLRQARLRSTSPARLLQVAAGVVVLGLLALWLQDASSRRARQAAAEAAWRAQQAVEAPQPETQAQLPHPWADRMTVPALLSQCRVSRAPLRMAVEGWPLTAWECTASPAGLRLNYAATPGVTVEAFARQVRVLYGRPAAFNLKDGAQGGEVFFPFETTAPAAWLRDELPGPADTRLMTLLSDLQRRDIRHSPVSFSEVTPPETAPGTKSDVPVQTWREYTFSVTTPLRPELLLAGVDDTGLRLSSIGFTRSTQGQSTYTIKGSLYVQK</sequence>
<reference evidence="3" key="2">
    <citation type="submission" date="2019-10" db="EMBL/GenBank/DDBJ databases">
        <authorList>
            <consortium name="NCBI Pathogen Detection Project"/>
        </authorList>
    </citation>
    <scope>NUCLEOTIDE SEQUENCE</scope>
    <source>
        <strain evidence="3">Salmonella enterica</strain>
    </source>
</reference>
<dbReference type="EMBL" id="DAAHJG010000015">
    <property type="protein sequence ID" value="HAB6336297.1"/>
    <property type="molecule type" value="Genomic_DNA"/>
</dbReference>
<dbReference type="EMBL" id="DAAGVC010000027">
    <property type="protein sequence ID" value="HAB4681198.1"/>
    <property type="molecule type" value="Genomic_DNA"/>
</dbReference>
<feature type="transmembrane region" description="Helical" evidence="1">
    <location>
        <begin position="185"/>
        <end position="202"/>
    </location>
</feature>
<evidence type="ECO:0000256" key="1">
    <source>
        <dbReference type="SAM" id="Phobius"/>
    </source>
</evidence>
<evidence type="ECO:0000313" key="2">
    <source>
        <dbReference type="EMBL" id="HAB1649577.1"/>
    </source>
</evidence>
<dbReference type="Pfam" id="PF06864">
    <property type="entry name" value="PAP_PilO"/>
    <property type="match status" value="1"/>
</dbReference>
<name>A0A6X8KXJ9_SALET</name>
<comment type="caution">
    <text evidence="3">The sequence shown here is derived from an EMBL/GenBank/DDBJ whole genome shotgun (WGS) entry which is preliminary data.</text>
</comment>
<organism evidence="3">
    <name type="scientific">Salmonella enterica I</name>
    <dbReference type="NCBI Taxonomy" id="59201"/>
    <lineage>
        <taxon>Bacteria</taxon>
        <taxon>Pseudomonadati</taxon>
        <taxon>Pseudomonadota</taxon>
        <taxon>Gammaproteobacteria</taxon>
        <taxon>Enterobacterales</taxon>
        <taxon>Enterobacteriaceae</taxon>
        <taxon>Salmonella</taxon>
    </lineage>
</organism>